<evidence type="ECO:0000313" key="1">
    <source>
        <dbReference type="EMBL" id="AVJ51812.1"/>
    </source>
</evidence>
<organism evidence="1 2">
    <name type="scientific">Pantoea phage vB_PagS_Vid5</name>
    <dbReference type="NCBI Taxonomy" id="2099652"/>
    <lineage>
        <taxon>Viruses</taxon>
        <taxon>Duplodnaviria</taxon>
        <taxon>Heunggongvirae</taxon>
        <taxon>Uroviricota</taxon>
        <taxon>Caudoviricetes</taxon>
        <taxon>Vidquintavirus</taxon>
        <taxon>Vidquintavirus Vid5</taxon>
    </lineage>
</organism>
<name>A0A2P1CKU2_9CAUD</name>
<evidence type="ECO:0000313" key="2">
    <source>
        <dbReference type="Proteomes" id="UP000241629"/>
    </source>
</evidence>
<sequence>MPSGKGTPLLATYLLCQRASVCTRYSGKKPRPVRRNNLHFCAIHVLVIAQTICIVLPDLGRESGTSHFCNPCGLLHVAYQLCYA</sequence>
<dbReference type="EMBL" id="MG948468">
    <property type="protein sequence ID" value="AVJ51812.1"/>
    <property type="molecule type" value="Genomic_DNA"/>
</dbReference>
<reference evidence="1 2" key="1">
    <citation type="submission" date="2018-02" db="EMBL/GenBank/DDBJ databases">
        <title>Complete genome sequence of Pantoea phage vB_PagS_Vid5.</title>
        <authorList>
            <person name="Truncaite L."/>
            <person name="Simoliunas E."/>
            <person name="Meskys R."/>
        </authorList>
    </citation>
    <scope>NUCLEOTIDE SEQUENCE [LARGE SCALE GENOMIC DNA]</scope>
</reference>
<proteinExistence type="predicted"/>
<keyword evidence="2" id="KW-1185">Reference proteome</keyword>
<accession>A0A2P1CKU2</accession>
<protein>
    <submittedName>
        <fullName evidence="1">Uncharacterized protein</fullName>
    </submittedName>
</protein>
<dbReference type="Proteomes" id="UP000241629">
    <property type="component" value="Segment"/>
</dbReference>
<gene>
    <name evidence="1" type="ORF">Vid5_gp57</name>
</gene>